<name>A0A9N7YWE8_PLEPL</name>
<dbReference type="Proteomes" id="UP001153269">
    <property type="component" value="Unassembled WGS sequence"/>
</dbReference>
<protein>
    <submittedName>
        <fullName evidence="1">Uncharacterized protein</fullName>
    </submittedName>
</protein>
<sequence>MCWLPIDQPLLLPGDCTCSGRAPTPCSLAQLLASRLRRIGDQLEKGRAAGGCGDRAGDRAGDSTGHGHLRSFLRTALHLTVLVLLVARRHLTMHEERAHIICTKSKGLQEDAFQEDVRSE</sequence>
<evidence type="ECO:0000313" key="2">
    <source>
        <dbReference type="Proteomes" id="UP001153269"/>
    </source>
</evidence>
<comment type="caution">
    <text evidence="1">The sequence shown here is derived from an EMBL/GenBank/DDBJ whole genome shotgun (WGS) entry which is preliminary data.</text>
</comment>
<evidence type="ECO:0000313" key="1">
    <source>
        <dbReference type="EMBL" id="CAB1442445.1"/>
    </source>
</evidence>
<reference evidence="1" key="1">
    <citation type="submission" date="2020-03" db="EMBL/GenBank/DDBJ databases">
        <authorList>
            <person name="Weist P."/>
        </authorList>
    </citation>
    <scope>NUCLEOTIDE SEQUENCE</scope>
</reference>
<dbReference type="AlphaFoldDB" id="A0A9N7YWE8"/>
<keyword evidence="2" id="KW-1185">Reference proteome</keyword>
<organism evidence="1 2">
    <name type="scientific">Pleuronectes platessa</name>
    <name type="common">European plaice</name>
    <dbReference type="NCBI Taxonomy" id="8262"/>
    <lineage>
        <taxon>Eukaryota</taxon>
        <taxon>Metazoa</taxon>
        <taxon>Chordata</taxon>
        <taxon>Craniata</taxon>
        <taxon>Vertebrata</taxon>
        <taxon>Euteleostomi</taxon>
        <taxon>Actinopterygii</taxon>
        <taxon>Neopterygii</taxon>
        <taxon>Teleostei</taxon>
        <taxon>Neoteleostei</taxon>
        <taxon>Acanthomorphata</taxon>
        <taxon>Carangaria</taxon>
        <taxon>Pleuronectiformes</taxon>
        <taxon>Pleuronectoidei</taxon>
        <taxon>Pleuronectidae</taxon>
        <taxon>Pleuronectes</taxon>
    </lineage>
</organism>
<proteinExistence type="predicted"/>
<gene>
    <name evidence="1" type="ORF">PLEPLA_LOCUS30115</name>
</gene>
<dbReference type="EMBL" id="CADEAL010002846">
    <property type="protein sequence ID" value="CAB1442445.1"/>
    <property type="molecule type" value="Genomic_DNA"/>
</dbReference>
<accession>A0A9N7YWE8</accession>